<dbReference type="SUPFAM" id="SSF54373">
    <property type="entry name" value="FAD-linked reductases, C-terminal domain"/>
    <property type="match status" value="1"/>
</dbReference>
<evidence type="ECO:0000256" key="6">
    <source>
        <dbReference type="PIRSR" id="PIRSR000137-2"/>
    </source>
</evidence>
<dbReference type="InterPro" id="IPR036188">
    <property type="entry name" value="FAD/NAD-bd_sf"/>
</dbReference>
<evidence type="ECO:0000259" key="8">
    <source>
        <dbReference type="Pfam" id="PF05199"/>
    </source>
</evidence>
<accession>A0A9D4PXK4</accession>
<feature type="binding site" evidence="6">
    <location>
        <position position="118"/>
    </location>
    <ligand>
        <name>FAD</name>
        <dbReference type="ChEBI" id="CHEBI:57692"/>
    </ligand>
</feature>
<dbReference type="PIRSF" id="PIRSF000137">
    <property type="entry name" value="Alcohol_oxidase"/>
    <property type="match status" value="1"/>
</dbReference>
<dbReference type="GO" id="GO:0016614">
    <property type="term" value="F:oxidoreductase activity, acting on CH-OH group of donors"/>
    <property type="evidence" value="ECO:0007669"/>
    <property type="project" value="InterPro"/>
</dbReference>
<feature type="domain" description="Glucose-methanol-choline oxidoreductase N-terminal" evidence="7">
    <location>
        <begin position="37"/>
        <end position="337"/>
    </location>
</feature>
<evidence type="ECO:0000256" key="3">
    <source>
        <dbReference type="ARBA" id="ARBA00022630"/>
    </source>
</evidence>
<dbReference type="Gene3D" id="3.50.50.60">
    <property type="entry name" value="FAD/NAD(P)-binding domain"/>
    <property type="match status" value="1"/>
</dbReference>
<dbReference type="GO" id="GO:0050660">
    <property type="term" value="F:flavin adenine dinucleotide binding"/>
    <property type="evidence" value="ECO:0007669"/>
    <property type="project" value="InterPro"/>
</dbReference>
<feature type="binding site" evidence="6">
    <location>
        <begin position="535"/>
        <end position="536"/>
    </location>
    <ligand>
        <name>FAD</name>
        <dbReference type="ChEBI" id="CHEBI:57692"/>
    </ligand>
</feature>
<dbReference type="SUPFAM" id="SSF51905">
    <property type="entry name" value="FAD/NAD(P)-binding domain"/>
    <property type="match status" value="1"/>
</dbReference>
<dbReference type="Gene3D" id="3.30.560.10">
    <property type="entry name" value="Glucose Oxidase, domain 3"/>
    <property type="match status" value="1"/>
</dbReference>
<dbReference type="InterPro" id="IPR007867">
    <property type="entry name" value="GMC_OxRtase_C"/>
</dbReference>
<keyword evidence="3" id="KW-0285">Flavoprotein</keyword>
<evidence type="ECO:0000256" key="5">
    <source>
        <dbReference type="PIRSR" id="PIRSR000137-1"/>
    </source>
</evidence>
<comment type="cofactor">
    <cofactor evidence="1 6">
        <name>FAD</name>
        <dbReference type="ChEBI" id="CHEBI:57692"/>
    </cofactor>
</comment>
<evidence type="ECO:0000313" key="9">
    <source>
        <dbReference type="EMBL" id="KAH7957690.1"/>
    </source>
</evidence>
<dbReference type="VEuPathDB" id="VectorBase:RSAN_040322"/>
<dbReference type="PANTHER" id="PTHR11552">
    <property type="entry name" value="GLUCOSE-METHANOL-CHOLINE GMC OXIDOREDUCTASE"/>
    <property type="match status" value="1"/>
</dbReference>
<comment type="similarity">
    <text evidence="2">Belongs to the GMC oxidoreductase family.</text>
</comment>
<name>A0A9D4PXK4_RHISA</name>
<dbReference type="Pfam" id="PF05199">
    <property type="entry name" value="GMC_oxred_C"/>
    <property type="match status" value="1"/>
</dbReference>
<comment type="caution">
    <text evidence="9">The sequence shown here is derived from an EMBL/GenBank/DDBJ whole genome shotgun (WGS) entry which is preliminary data.</text>
</comment>
<dbReference type="Pfam" id="PF00732">
    <property type="entry name" value="GMC_oxred_N"/>
    <property type="match status" value="1"/>
</dbReference>
<evidence type="ECO:0008006" key="11">
    <source>
        <dbReference type="Google" id="ProtNLM"/>
    </source>
</evidence>
<feature type="active site" description="Proton donor" evidence="5">
    <location>
        <position position="536"/>
    </location>
</feature>
<keyword evidence="10" id="KW-1185">Reference proteome</keyword>
<evidence type="ECO:0000256" key="1">
    <source>
        <dbReference type="ARBA" id="ARBA00001974"/>
    </source>
</evidence>
<feature type="domain" description="Glucose-methanol-choline oxidoreductase C-terminal" evidence="8">
    <location>
        <begin position="448"/>
        <end position="588"/>
    </location>
</feature>
<reference evidence="9" key="2">
    <citation type="submission" date="2021-09" db="EMBL/GenBank/DDBJ databases">
        <authorList>
            <person name="Jia N."/>
            <person name="Wang J."/>
            <person name="Shi W."/>
            <person name="Du L."/>
            <person name="Sun Y."/>
            <person name="Zhan W."/>
            <person name="Jiang J."/>
            <person name="Wang Q."/>
            <person name="Zhang B."/>
            <person name="Ji P."/>
            <person name="Sakyi L.B."/>
            <person name="Cui X."/>
            <person name="Yuan T."/>
            <person name="Jiang B."/>
            <person name="Yang W."/>
            <person name="Lam T.T.-Y."/>
            <person name="Chang Q."/>
            <person name="Ding S."/>
            <person name="Wang X."/>
            <person name="Zhu J."/>
            <person name="Ruan X."/>
            <person name="Zhao L."/>
            <person name="Wei J."/>
            <person name="Que T."/>
            <person name="Du C."/>
            <person name="Cheng J."/>
            <person name="Dai P."/>
            <person name="Han X."/>
            <person name="Huang E."/>
            <person name="Gao Y."/>
            <person name="Liu J."/>
            <person name="Shao H."/>
            <person name="Ye R."/>
            <person name="Li L."/>
            <person name="Wei W."/>
            <person name="Wang X."/>
            <person name="Wang C."/>
            <person name="Huo Q."/>
            <person name="Li W."/>
            <person name="Guo W."/>
            <person name="Chen H."/>
            <person name="Chen S."/>
            <person name="Zhou L."/>
            <person name="Zhou L."/>
            <person name="Ni X."/>
            <person name="Tian J."/>
            <person name="Zhou Y."/>
            <person name="Sheng Y."/>
            <person name="Liu T."/>
            <person name="Pan Y."/>
            <person name="Xia L."/>
            <person name="Li J."/>
            <person name="Zhao F."/>
            <person name="Cao W."/>
        </authorList>
    </citation>
    <scope>NUCLEOTIDE SEQUENCE</scope>
    <source>
        <strain evidence="9">Rsan-2018</strain>
        <tissue evidence="9">Larvae</tissue>
    </source>
</reference>
<dbReference type="InterPro" id="IPR012132">
    <property type="entry name" value="GMC_OxRdtase"/>
</dbReference>
<reference evidence="9" key="1">
    <citation type="journal article" date="2020" name="Cell">
        <title>Large-Scale Comparative Analyses of Tick Genomes Elucidate Their Genetic Diversity and Vector Capacities.</title>
        <authorList>
            <consortium name="Tick Genome and Microbiome Consortium (TIGMIC)"/>
            <person name="Jia N."/>
            <person name="Wang J."/>
            <person name="Shi W."/>
            <person name="Du L."/>
            <person name="Sun Y."/>
            <person name="Zhan W."/>
            <person name="Jiang J.F."/>
            <person name="Wang Q."/>
            <person name="Zhang B."/>
            <person name="Ji P."/>
            <person name="Bell-Sakyi L."/>
            <person name="Cui X.M."/>
            <person name="Yuan T.T."/>
            <person name="Jiang B.G."/>
            <person name="Yang W.F."/>
            <person name="Lam T.T."/>
            <person name="Chang Q.C."/>
            <person name="Ding S.J."/>
            <person name="Wang X.J."/>
            <person name="Zhu J.G."/>
            <person name="Ruan X.D."/>
            <person name="Zhao L."/>
            <person name="Wei J.T."/>
            <person name="Ye R.Z."/>
            <person name="Que T.C."/>
            <person name="Du C.H."/>
            <person name="Zhou Y.H."/>
            <person name="Cheng J.X."/>
            <person name="Dai P.F."/>
            <person name="Guo W.B."/>
            <person name="Han X.H."/>
            <person name="Huang E.J."/>
            <person name="Li L.F."/>
            <person name="Wei W."/>
            <person name="Gao Y.C."/>
            <person name="Liu J.Z."/>
            <person name="Shao H.Z."/>
            <person name="Wang X."/>
            <person name="Wang C.C."/>
            <person name="Yang T.C."/>
            <person name="Huo Q.B."/>
            <person name="Li W."/>
            <person name="Chen H.Y."/>
            <person name="Chen S.E."/>
            <person name="Zhou L.G."/>
            <person name="Ni X.B."/>
            <person name="Tian J.H."/>
            <person name="Sheng Y."/>
            <person name="Liu T."/>
            <person name="Pan Y.S."/>
            <person name="Xia L.Y."/>
            <person name="Li J."/>
            <person name="Zhao F."/>
            <person name="Cao W.C."/>
        </authorList>
    </citation>
    <scope>NUCLEOTIDE SEQUENCE</scope>
    <source>
        <strain evidence="9">Rsan-2018</strain>
    </source>
</reference>
<organism evidence="9 10">
    <name type="scientific">Rhipicephalus sanguineus</name>
    <name type="common">Brown dog tick</name>
    <name type="synonym">Ixodes sanguineus</name>
    <dbReference type="NCBI Taxonomy" id="34632"/>
    <lineage>
        <taxon>Eukaryota</taxon>
        <taxon>Metazoa</taxon>
        <taxon>Ecdysozoa</taxon>
        <taxon>Arthropoda</taxon>
        <taxon>Chelicerata</taxon>
        <taxon>Arachnida</taxon>
        <taxon>Acari</taxon>
        <taxon>Parasitiformes</taxon>
        <taxon>Ixodida</taxon>
        <taxon>Ixodoidea</taxon>
        <taxon>Ixodidae</taxon>
        <taxon>Rhipicephalinae</taxon>
        <taxon>Rhipicephalus</taxon>
        <taxon>Rhipicephalus</taxon>
    </lineage>
</organism>
<dbReference type="PANTHER" id="PTHR11552:SF147">
    <property type="entry name" value="CHOLINE DEHYDROGENASE, MITOCHONDRIAL"/>
    <property type="match status" value="1"/>
</dbReference>
<evidence type="ECO:0000256" key="4">
    <source>
        <dbReference type="ARBA" id="ARBA00022827"/>
    </source>
</evidence>
<dbReference type="OrthoDB" id="269227at2759"/>
<evidence type="ECO:0000256" key="2">
    <source>
        <dbReference type="ARBA" id="ARBA00010790"/>
    </source>
</evidence>
<protein>
    <recommendedName>
        <fullName evidence="11">Glucose dehydrogenase</fullName>
    </recommendedName>
</protein>
<keyword evidence="4 6" id="KW-0274">FAD</keyword>
<proteinExistence type="inferred from homology"/>
<evidence type="ECO:0000313" key="10">
    <source>
        <dbReference type="Proteomes" id="UP000821837"/>
    </source>
</evidence>
<dbReference type="InterPro" id="IPR000172">
    <property type="entry name" value="GMC_OxRdtase_N"/>
</dbReference>
<sequence length="615" mass="67041">MFTKAQALAVTQMLAVMFSKLPAQEDYYDFRELSETYDFIIVGGGSAGALLANRLSAKPSLRVLLLEAGGVEDTLSAVPLMATLQLQGPKDWAYWTEPQKNACLALSDQCSPWPRGKVLGGCSGVNFMLYVRGHPEDYDRWSRVHGATGWDWESVLPFFKRFEDQTDIRLASSGMYGVGGEMTLSMAASNTPLARTFLDAGRELGYDIIDYNVGSRKMIGFSAFQTTMRNGSRWSTASAFLRPVSGPAGRQNLHISLHSTANRVLFDGMRAVGVEFVKDGRIRTAFATREVILSAGVIESPHLLLLSGIGPKEQLKEFEIPVIADLPGVGENLAEHVYPGGLSASIKRKIDIDITPFAGPLLYYGRNKGPWTIPGGVETVAFVQTEPANGTAAGVPDIEIVLFSMSPASGEGERFMLDIGLDQKAYDGYYKPLRGTHGYNLVPVLLHPKSRGVVRLKSADPRMPPAIDPRYLSHPDDIRVIVKGMKASARIAETVAFKKLGSRLWPRHFPGCERHLLWGDEYLECLARHYTAALWHPSGTCKMGNGSDAVVDPQLRVLGGVQGLRVVDASVMPEPLSAHLNGPAMMIAEKAAHMILQDLEGEDNESLVPDATAVV</sequence>
<feature type="active site" description="Proton acceptor" evidence="5">
    <location>
        <position position="579"/>
    </location>
</feature>
<dbReference type="Proteomes" id="UP000821837">
    <property type="component" value="Unassembled WGS sequence"/>
</dbReference>
<evidence type="ECO:0000259" key="7">
    <source>
        <dbReference type="Pfam" id="PF00732"/>
    </source>
</evidence>
<dbReference type="OMA" id="ATGWDWE"/>
<dbReference type="AlphaFoldDB" id="A0A9D4PXK4"/>
<dbReference type="EMBL" id="JABSTV010001250">
    <property type="protein sequence ID" value="KAH7957690.1"/>
    <property type="molecule type" value="Genomic_DNA"/>
</dbReference>
<gene>
    <name evidence="9" type="ORF">HPB52_021900</name>
</gene>